<feature type="compositionally biased region" description="Polar residues" evidence="1">
    <location>
        <begin position="161"/>
        <end position="180"/>
    </location>
</feature>
<feature type="compositionally biased region" description="Low complexity" evidence="1">
    <location>
        <begin position="370"/>
        <end position="385"/>
    </location>
</feature>
<keyword evidence="2" id="KW-0812">Transmembrane</keyword>
<evidence type="ECO:0000256" key="1">
    <source>
        <dbReference type="SAM" id="MobiDB-lite"/>
    </source>
</evidence>
<feature type="transmembrane region" description="Helical" evidence="2">
    <location>
        <begin position="44"/>
        <end position="65"/>
    </location>
</feature>
<feature type="compositionally biased region" description="Low complexity" evidence="1">
    <location>
        <begin position="260"/>
        <end position="284"/>
    </location>
</feature>
<reference evidence="3 4" key="1">
    <citation type="submission" date="2016-06" db="EMBL/GenBank/DDBJ databases">
        <authorList>
            <person name="Kjaerup R.B."/>
            <person name="Dalgaard T.S."/>
            <person name="Juul-Madsen H.R."/>
        </authorList>
    </citation>
    <scope>NUCLEOTIDE SEQUENCE [LARGE SCALE GENOMIC DNA]</scope>
</reference>
<feature type="region of interest" description="Disordered" evidence="1">
    <location>
        <begin position="509"/>
        <end position="592"/>
    </location>
</feature>
<dbReference type="EMBL" id="LT853692">
    <property type="protein sequence ID" value="SMQ46678.1"/>
    <property type="molecule type" value="Genomic_DNA"/>
</dbReference>
<feature type="region of interest" description="Disordered" evidence="1">
    <location>
        <begin position="315"/>
        <end position="495"/>
    </location>
</feature>
<feature type="compositionally biased region" description="Basic and acidic residues" evidence="1">
    <location>
        <begin position="579"/>
        <end position="592"/>
    </location>
</feature>
<sequence>MKSCSSTNIDIFSFFKKTETALDVNTALGNMGKFFESWALWQKLTFVLGCAIIVTILLGCAKLFYTHRKLRKHSTIAEQEKTMLATLQRHITQRRRRANSRENDVPFGIRAIESGIEVEGVWISRNNSEASLPIHSRDTSGSSSSWDHVPRKDFNTDVEKQATNANPHRNSTTSNSSTGIAANPRYYSARNSSSDRLPSSRNSRDESPDMNTTTRQSKSRHPPLSYSRYSGNPALIRSGSAASTLSALEAIHHASGPIDPSIADDSFGSSSSNGPSDSAPISASAPGLLTHQAQAEARPRKPSTDLDLMHTHRMSQAAETGQLTPRVRKPSHAGSEWNGGDNNSAASTPRSTTFPDLTDYFAVPSRRRSPSPASSPSAGKSSSEPTTLPPIVRQSSLPDVTPFTKFCQTGPGSQSHSRSSSTSTSTSSRSPSKDVLHPRTLSAPTTTIQPTITPTTTIPSTASAELSNAPVTTTTAAPSNPSSRPSSFEPRPQSAAIVRGHGTGFEILRPGTLPKAQNPPVSLQNARHCREQGSGDWSGSEGGVSGRSSRSSSVEGTGRRKLVKKKGRIGRSVEGSDGNGKEVKVKGAIDDF</sequence>
<name>A0A1X7RGY0_ZYMT9</name>
<feature type="compositionally biased region" description="Low complexity" evidence="1">
    <location>
        <begin position="188"/>
        <end position="201"/>
    </location>
</feature>
<feature type="compositionally biased region" description="Polar residues" evidence="1">
    <location>
        <begin position="340"/>
        <end position="355"/>
    </location>
</feature>
<organism evidence="3 4">
    <name type="scientific">Zymoseptoria tritici (strain ST99CH_3D7)</name>
    <dbReference type="NCBI Taxonomy" id="1276538"/>
    <lineage>
        <taxon>Eukaryota</taxon>
        <taxon>Fungi</taxon>
        <taxon>Dikarya</taxon>
        <taxon>Ascomycota</taxon>
        <taxon>Pezizomycotina</taxon>
        <taxon>Dothideomycetes</taxon>
        <taxon>Dothideomycetidae</taxon>
        <taxon>Mycosphaerellales</taxon>
        <taxon>Mycosphaerellaceae</taxon>
        <taxon>Zymoseptoria</taxon>
    </lineage>
</organism>
<feature type="compositionally biased region" description="Low complexity" evidence="1">
    <location>
        <begin position="409"/>
        <end position="430"/>
    </location>
</feature>
<dbReference type="PANTHER" id="PTHR40623">
    <property type="entry name" value="INTEGRAL MEMBRANE PROTEIN"/>
    <property type="match status" value="1"/>
</dbReference>
<dbReference type="Proteomes" id="UP000215127">
    <property type="component" value="Chromosome 1"/>
</dbReference>
<dbReference type="AlphaFoldDB" id="A0A1X7RGY0"/>
<feature type="compositionally biased region" description="Basic residues" evidence="1">
    <location>
        <begin position="559"/>
        <end position="569"/>
    </location>
</feature>
<keyword evidence="2" id="KW-1133">Transmembrane helix</keyword>
<keyword evidence="4" id="KW-1185">Reference proteome</keyword>
<evidence type="ECO:0000313" key="4">
    <source>
        <dbReference type="Proteomes" id="UP000215127"/>
    </source>
</evidence>
<feature type="compositionally biased region" description="Low complexity" evidence="1">
    <location>
        <begin position="546"/>
        <end position="556"/>
    </location>
</feature>
<feature type="region of interest" description="Disordered" evidence="1">
    <location>
        <begin position="256"/>
        <end position="284"/>
    </location>
</feature>
<accession>A0A1X7RGY0</accession>
<feature type="region of interest" description="Disordered" evidence="1">
    <location>
        <begin position="131"/>
        <end position="232"/>
    </location>
</feature>
<protein>
    <submittedName>
        <fullName evidence="3">Uncharacterized protein</fullName>
    </submittedName>
</protein>
<dbReference type="STRING" id="1276538.A0A1X7RGY0"/>
<feature type="compositionally biased region" description="Basic and acidic residues" evidence="1">
    <location>
        <begin position="148"/>
        <end position="160"/>
    </location>
</feature>
<proteinExistence type="predicted"/>
<dbReference type="PANTHER" id="PTHR40623:SF2">
    <property type="entry name" value="INTEGRAL MEMBRANE PROTEIN"/>
    <property type="match status" value="1"/>
</dbReference>
<evidence type="ECO:0000313" key="3">
    <source>
        <dbReference type="EMBL" id="SMQ46678.1"/>
    </source>
</evidence>
<gene>
    <name evidence="3" type="ORF">ZT3D7_G1824</name>
</gene>
<evidence type="ECO:0000256" key="2">
    <source>
        <dbReference type="SAM" id="Phobius"/>
    </source>
</evidence>
<keyword evidence="2" id="KW-0472">Membrane</keyword>
<feature type="compositionally biased region" description="Low complexity" evidence="1">
    <location>
        <begin position="442"/>
        <end position="487"/>
    </location>
</feature>